<feature type="compositionally biased region" description="Basic and acidic residues" evidence="1">
    <location>
        <begin position="258"/>
        <end position="268"/>
    </location>
</feature>
<comment type="caution">
    <text evidence="2">The sequence shown here is derived from an EMBL/GenBank/DDBJ whole genome shotgun (WGS) entry which is preliminary data.</text>
</comment>
<gene>
    <name evidence="2" type="ORF">THAOC_30146</name>
</gene>
<accession>K0RET8</accession>
<evidence type="ECO:0000313" key="3">
    <source>
        <dbReference type="Proteomes" id="UP000266841"/>
    </source>
</evidence>
<dbReference type="Proteomes" id="UP000266841">
    <property type="component" value="Unassembled WGS sequence"/>
</dbReference>
<feature type="compositionally biased region" description="Polar residues" evidence="1">
    <location>
        <begin position="278"/>
        <end position="287"/>
    </location>
</feature>
<evidence type="ECO:0000313" key="2">
    <source>
        <dbReference type="EMBL" id="EJK50759.1"/>
    </source>
</evidence>
<sequence>MVSKKQQRAKERQDRKARNGWVAPLTSSVKPFTCKGGGRVARYSNTGCCHGCTFIPPPDHELSTFMNRITQVHSRASRLDTVRELAEIWNSMPALHTDPGLRSQAMSLLLRLGINTILAEIQSAEGKVVFCSFRVMCIAQFLIALEPKFQDDPNSNDFASLICSSAESRSMKLLQGNIRDVFKFLHKKAKRVDMGKGESPLGWKEVRDCDHSVCRFTKASHRPLGSRATKMRRVKASKRANATSPVEQELCDAVEGEEPSRYSDEDAPTKWMAPPQMESCSTRSLPLSPSHAAHRALAATFGGPSGPPPGTTPTFDRLSVRQNLAPGSPENSSDVTALAAPGSR</sequence>
<organism evidence="2 3">
    <name type="scientific">Thalassiosira oceanica</name>
    <name type="common">Marine diatom</name>
    <dbReference type="NCBI Taxonomy" id="159749"/>
    <lineage>
        <taxon>Eukaryota</taxon>
        <taxon>Sar</taxon>
        <taxon>Stramenopiles</taxon>
        <taxon>Ochrophyta</taxon>
        <taxon>Bacillariophyta</taxon>
        <taxon>Coscinodiscophyceae</taxon>
        <taxon>Thalassiosirophycidae</taxon>
        <taxon>Thalassiosirales</taxon>
        <taxon>Thalassiosiraceae</taxon>
        <taxon>Thalassiosira</taxon>
    </lineage>
</organism>
<keyword evidence="3" id="KW-1185">Reference proteome</keyword>
<feature type="compositionally biased region" description="Basic residues" evidence="1">
    <location>
        <begin position="229"/>
        <end position="238"/>
    </location>
</feature>
<protein>
    <submittedName>
        <fullName evidence="2">Uncharacterized protein</fullName>
    </submittedName>
</protein>
<name>K0RET8_THAOC</name>
<proteinExistence type="predicted"/>
<dbReference type="EMBL" id="AGNL01043022">
    <property type="protein sequence ID" value="EJK50759.1"/>
    <property type="molecule type" value="Genomic_DNA"/>
</dbReference>
<evidence type="ECO:0000256" key="1">
    <source>
        <dbReference type="SAM" id="MobiDB-lite"/>
    </source>
</evidence>
<feature type="region of interest" description="Disordered" evidence="1">
    <location>
        <begin position="224"/>
        <end position="344"/>
    </location>
</feature>
<reference evidence="2 3" key="1">
    <citation type="journal article" date="2012" name="Genome Biol.">
        <title>Genome and low-iron response of an oceanic diatom adapted to chronic iron limitation.</title>
        <authorList>
            <person name="Lommer M."/>
            <person name="Specht M."/>
            <person name="Roy A.S."/>
            <person name="Kraemer L."/>
            <person name="Andreson R."/>
            <person name="Gutowska M.A."/>
            <person name="Wolf J."/>
            <person name="Bergner S.V."/>
            <person name="Schilhabel M.B."/>
            <person name="Klostermeier U.C."/>
            <person name="Beiko R.G."/>
            <person name="Rosenstiel P."/>
            <person name="Hippler M."/>
            <person name="Laroche J."/>
        </authorList>
    </citation>
    <scope>NUCLEOTIDE SEQUENCE [LARGE SCALE GENOMIC DNA]</scope>
    <source>
        <strain evidence="2 3">CCMP1005</strain>
    </source>
</reference>
<dbReference type="AlphaFoldDB" id="K0RET8"/>